<dbReference type="Pfam" id="PF00702">
    <property type="entry name" value="Hydrolase"/>
    <property type="match status" value="1"/>
</dbReference>
<dbReference type="RefSeq" id="WP_188461007.1">
    <property type="nucleotide sequence ID" value="NZ_BAABHU010000003.1"/>
</dbReference>
<dbReference type="Gene3D" id="3.40.50.1000">
    <property type="entry name" value="HAD superfamily/HAD-like"/>
    <property type="match status" value="1"/>
</dbReference>
<comment type="caution">
    <text evidence="1">The sequence shown here is derived from an EMBL/GenBank/DDBJ whole genome shotgun (WGS) entry which is preliminary data.</text>
</comment>
<dbReference type="NCBIfam" id="TIGR01549">
    <property type="entry name" value="HAD-SF-IA-v1"/>
    <property type="match status" value="1"/>
</dbReference>
<evidence type="ECO:0000313" key="2">
    <source>
        <dbReference type="Proteomes" id="UP000636010"/>
    </source>
</evidence>
<dbReference type="PANTHER" id="PTHR47478:SF1">
    <property type="entry name" value="PYRIMIDINE 5'-NUCLEOTIDASE YJJG"/>
    <property type="match status" value="1"/>
</dbReference>
<dbReference type="Gene3D" id="1.10.150.240">
    <property type="entry name" value="Putative phosphatase, domain 2"/>
    <property type="match status" value="1"/>
</dbReference>
<dbReference type="SFLD" id="SFLDS00003">
    <property type="entry name" value="Haloacid_Dehalogenase"/>
    <property type="match status" value="1"/>
</dbReference>
<dbReference type="InterPro" id="IPR036412">
    <property type="entry name" value="HAD-like_sf"/>
</dbReference>
<dbReference type="EMBL" id="BMEC01000003">
    <property type="protein sequence ID" value="GGC27201.1"/>
    <property type="molecule type" value="Genomic_DNA"/>
</dbReference>
<sequence length="234" mass="27200">MDKLKKYKHIFFDLDHTLWDYEKNSAEVLNELVVKHQLIEMGIPSAEAFSRTFEKINVGLWSDFNKNKISRKAIREQRFLKILASYQIENPDLCNRLSDEYLMQCPTKSHVFPFTFEVLDYLKEKYHLHILTNGFDDVQYIKLEKSKLAPYFKTVVTSDGAGYKKPMASIFKFAIDKAEARKEESVMIGDNLQTDIMGARNFGMDHIYFNPGKLSHSASVTHEINCLSDLQKIL</sequence>
<protein>
    <submittedName>
        <fullName evidence="1">Noncanonical pyrimidine nucleotidase, YjjG family protein</fullName>
    </submittedName>
</protein>
<dbReference type="InterPro" id="IPR023198">
    <property type="entry name" value="PGP-like_dom2"/>
</dbReference>
<keyword evidence="2" id="KW-1185">Reference proteome</keyword>
<reference evidence="2" key="1">
    <citation type="journal article" date="2019" name="Int. J. Syst. Evol. Microbiol.">
        <title>The Global Catalogue of Microorganisms (GCM) 10K type strain sequencing project: providing services to taxonomists for standard genome sequencing and annotation.</title>
        <authorList>
            <consortium name="The Broad Institute Genomics Platform"/>
            <consortium name="The Broad Institute Genome Sequencing Center for Infectious Disease"/>
            <person name="Wu L."/>
            <person name="Ma J."/>
        </authorList>
    </citation>
    <scope>NUCLEOTIDE SEQUENCE [LARGE SCALE GENOMIC DNA]</scope>
    <source>
        <strain evidence="2">CGMCC 1.10832</strain>
    </source>
</reference>
<dbReference type="Proteomes" id="UP000636010">
    <property type="component" value="Unassembled WGS sequence"/>
</dbReference>
<evidence type="ECO:0000313" key="1">
    <source>
        <dbReference type="EMBL" id="GGC27201.1"/>
    </source>
</evidence>
<dbReference type="SUPFAM" id="SSF56784">
    <property type="entry name" value="HAD-like"/>
    <property type="match status" value="1"/>
</dbReference>
<dbReference type="InterPro" id="IPR052550">
    <property type="entry name" value="Pyrimidine_5'-ntase_YjjG"/>
</dbReference>
<gene>
    <name evidence="1" type="ORF">GCM10011506_10790</name>
</gene>
<dbReference type="PANTHER" id="PTHR47478">
    <property type="match status" value="1"/>
</dbReference>
<proteinExistence type="predicted"/>
<organism evidence="1 2">
    <name type="scientific">Marivirga lumbricoides</name>
    <dbReference type="NCBI Taxonomy" id="1046115"/>
    <lineage>
        <taxon>Bacteria</taxon>
        <taxon>Pseudomonadati</taxon>
        <taxon>Bacteroidota</taxon>
        <taxon>Cytophagia</taxon>
        <taxon>Cytophagales</taxon>
        <taxon>Marivirgaceae</taxon>
        <taxon>Marivirga</taxon>
    </lineage>
</organism>
<dbReference type="InterPro" id="IPR011951">
    <property type="entry name" value="HAD-SF_hydro_IA_YjjG/PynA"/>
</dbReference>
<dbReference type="InterPro" id="IPR023214">
    <property type="entry name" value="HAD_sf"/>
</dbReference>
<name>A0ABQ1LRZ7_9BACT</name>
<dbReference type="SFLD" id="SFLDG01129">
    <property type="entry name" value="C1.5:_HAD__Beta-PGM__Phosphata"/>
    <property type="match status" value="1"/>
</dbReference>
<dbReference type="NCBIfam" id="TIGR02254">
    <property type="entry name" value="YjjG_YfnB"/>
    <property type="match status" value="1"/>
</dbReference>
<accession>A0ABQ1LRZ7</accession>
<dbReference type="InterPro" id="IPR006439">
    <property type="entry name" value="HAD-SF_hydro_IA"/>
</dbReference>